<dbReference type="Pfam" id="PF13377">
    <property type="entry name" value="Peripla_BP_3"/>
    <property type="match status" value="1"/>
</dbReference>
<dbReference type="PROSITE" id="PS01124">
    <property type="entry name" value="HTH_ARAC_FAMILY_2"/>
    <property type="match status" value="1"/>
</dbReference>
<evidence type="ECO:0000256" key="1">
    <source>
        <dbReference type="ARBA" id="ARBA00023015"/>
    </source>
</evidence>
<keyword evidence="2" id="KW-0238">DNA-binding</keyword>
<keyword evidence="7" id="KW-1185">Reference proteome</keyword>
<dbReference type="PANTHER" id="PTHR30146">
    <property type="entry name" value="LACI-RELATED TRANSCRIPTIONAL REPRESSOR"/>
    <property type="match status" value="1"/>
</dbReference>
<dbReference type="InterPro" id="IPR046335">
    <property type="entry name" value="LacI/GalR-like_sensor"/>
</dbReference>
<dbReference type="SUPFAM" id="SSF46689">
    <property type="entry name" value="Homeodomain-like"/>
    <property type="match status" value="1"/>
</dbReference>
<dbReference type="AlphaFoldDB" id="B1ZWW6"/>
<keyword evidence="1" id="KW-0805">Transcription regulation</keyword>
<name>B1ZWW6_OPITP</name>
<evidence type="ECO:0000259" key="5">
    <source>
        <dbReference type="PROSITE" id="PS01124"/>
    </source>
</evidence>
<evidence type="ECO:0000256" key="4">
    <source>
        <dbReference type="SAM" id="MobiDB-lite"/>
    </source>
</evidence>
<dbReference type="KEGG" id="ote:Oter_1793"/>
<dbReference type="SMART" id="SM00342">
    <property type="entry name" value="HTH_ARAC"/>
    <property type="match status" value="1"/>
</dbReference>
<dbReference type="STRING" id="452637.Oter_1793"/>
<evidence type="ECO:0000256" key="3">
    <source>
        <dbReference type="ARBA" id="ARBA00023163"/>
    </source>
</evidence>
<evidence type="ECO:0000256" key="2">
    <source>
        <dbReference type="ARBA" id="ARBA00023125"/>
    </source>
</evidence>
<dbReference type="Gene3D" id="3.40.50.2300">
    <property type="match status" value="2"/>
</dbReference>
<proteinExistence type="predicted"/>
<keyword evidence="3" id="KW-0804">Transcription</keyword>
<feature type="domain" description="HTH araC/xylS-type" evidence="5">
    <location>
        <begin position="339"/>
        <end position="437"/>
    </location>
</feature>
<dbReference type="HOGENOM" id="CLU_042405_1_0_0"/>
<dbReference type="InterPro" id="IPR009057">
    <property type="entry name" value="Homeodomain-like_sf"/>
</dbReference>
<dbReference type="eggNOG" id="COG1609">
    <property type="taxonomic scope" value="Bacteria"/>
</dbReference>
<protein>
    <submittedName>
        <fullName evidence="6">Transcriptional regulator, AraC family</fullName>
    </submittedName>
</protein>
<accession>B1ZWW6</accession>
<dbReference type="RefSeq" id="WP_012374614.1">
    <property type="nucleotide sequence ID" value="NC_010571.1"/>
</dbReference>
<gene>
    <name evidence="6" type="ordered locus">Oter_1793</name>
</gene>
<evidence type="ECO:0000313" key="7">
    <source>
        <dbReference type="Proteomes" id="UP000007013"/>
    </source>
</evidence>
<feature type="region of interest" description="Disordered" evidence="4">
    <location>
        <begin position="1"/>
        <end position="38"/>
    </location>
</feature>
<dbReference type="EMBL" id="CP001032">
    <property type="protein sequence ID" value="ACB75077.1"/>
    <property type="molecule type" value="Genomic_DNA"/>
</dbReference>
<dbReference type="Proteomes" id="UP000007013">
    <property type="component" value="Chromosome"/>
</dbReference>
<dbReference type="CDD" id="cd01543">
    <property type="entry name" value="PBP1_XylR"/>
    <property type="match status" value="1"/>
</dbReference>
<dbReference type="Pfam" id="PF12833">
    <property type="entry name" value="HTH_18"/>
    <property type="match status" value="1"/>
</dbReference>
<sequence length="445" mass="49172">MTFTPQLRAQAGEGARKAPNRLRGDLLPAPAARPRSSAERFGVTGLDRLSLAPARAESKPHVLLVFKTRYEDAAGMLRGVTHYERASNSWVAYLDDEGRAEIDPRWVRSKRWCGVISRHTTPTLARTCSELGIPLVDLSDAPPMPHVSKIRADNAALGQMGAEYFLERGYRHFAFCGYRDLGWSQERRTGFVEALGLAGHPCELFEVERPSDLAPFWEGAEADALTLWVRGLPPRVAVMACSDLCAFQVMRAAEAAGVLVPEQMGVLGANNDPMRCELANPPISSVAANSFQAGYQAAQHLDELMAGRASGVIDVRIEPLGVVTRKSTDVVAVSDAVVSHALSYIREHACKGVSVDDVLRQVLVSRSKLESRFRRHVGRSPQAEIRRVQVMRIIQLLLETDLPLAEIAELTGFVHVEYMCVLFKRFTGESPGRYRRKHRTEPIAV</sequence>
<evidence type="ECO:0000313" key="6">
    <source>
        <dbReference type="EMBL" id="ACB75077.1"/>
    </source>
</evidence>
<reference evidence="6 7" key="1">
    <citation type="journal article" date="2011" name="J. Bacteriol.">
        <title>Genome sequence of the verrucomicrobium Opitutus terrae PB90-1, an abundant inhabitant of rice paddy soil ecosystems.</title>
        <authorList>
            <person name="van Passel M.W."/>
            <person name="Kant R."/>
            <person name="Palva A."/>
            <person name="Copeland A."/>
            <person name="Lucas S."/>
            <person name="Lapidus A."/>
            <person name="Glavina del Rio T."/>
            <person name="Pitluck S."/>
            <person name="Goltsman E."/>
            <person name="Clum A."/>
            <person name="Sun H."/>
            <person name="Schmutz J."/>
            <person name="Larimer F.W."/>
            <person name="Land M.L."/>
            <person name="Hauser L."/>
            <person name="Kyrpides N."/>
            <person name="Mikhailova N."/>
            <person name="Richardson P.P."/>
            <person name="Janssen P.H."/>
            <person name="de Vos W.M."/>
            <person name="Smidt H."/>
        </authorList>
    </citation>
    <scope>NUCLEOTIDE SEQUENCE [LARGE SCALE GENOMIC DNA]</scope>
    <source>
        <strain evidence="7">DSM 11246 / JCM 15787 / PB90-1</strain>
    </source>
</reference>
<dbReference type="SUPFAM" id="SSF53822">
    <property type="entry name" value="Periplasmic binding protein-like I"/>
    <property type="match status" value="1"/>
</dbReference>
<dbReference type="InterPro" id="IPR018060">
    <property type="entry name" value="HTH_AraC"/>
</dbReference>
<dbReference type="InterPro" id="IPR028082">
    <property type="entry name" value="Peripla_BP_I"/>
</dbReference>
<dbReference type="PANTHER" id="PTHR30146:SF24">
    <property type="entry name" value="XYLOSE OPERON REGULATORY PROTEIN"/>
    <property type="match status" value="1"/>
</dbReference>
<organism evidence="6 7">
    <name type="scientific">Opitutus terrae (strain DSM 11246 / JCM 15787 / PB90-1)</name>
    <dbReference type="NCBI Taxonomy" id="452637"/>
    <lineage>
        <taxon>Bacteria</taxon>
        <taxon>Pseudomonadati</taxon>
        <taxon>Verrucomicrobiota</taxon>
        <taxon>Opitutia</taxon>
        <taxon>Opitutales</taxon>
        <taxon>Opitutaceae</taxon>
        <taxon>Opitutus</taxon>
    </lineage>
</organism>
<dbReference type="eggNOG" id="COG2207">
    <property type="taxonomic scope" value="Bacteria"/>
</dbReference>
<dbReference type="GO" id="GO:0003700">
    <property type="term" value="F:DNA-binding transcription factor activity"/>
    <property type="evidence" value="ECO:0007669"/>
    <property type="project" value="InterPro"/>
</dbReference>
<feature type="compositionally biased region" description="Low complexity" evidence="4">
    <location>
        <begin position="25"/>
        <end position="35"/>
    </location>
</feature>
<dbReference type="Gene3D" id="1.10.10.60">
    <property type="entry name" value="Homeodomain-like"/>
    <property type="match status" value="1"/>
</dbReference>
<dbReference type="GO" id="GO:0000976">
    <property type="term" value="F:transcription cis-regulatory region binding"/>
    <property type="evidence" value="ECO:0007669"/>
    <property type="project" value="TreeGrafter"/>
</dbReference>